<feature type="transmembrane region" description="Helical" evidence="6">
    <location>
        <begin position="52"/>
        <end position="72"/>
    </location>
</feature>
<dbReference type="GO" id="GO:0005886">
    <property type="term" value="C:plasma membrane"/>
    <property type="evidence" value="ECO:0007669"/>
    <property type="project" value="TreeGrafter"/>
</dbReference>
<evidence type="ECO:0000259" key="7">
    <source>
        <dbReference type="Pfam" id="PF04138"/>
    </source>
</evidence>
<feature type="domain" description="GtrA/DPMS transmembrane" evidence="7">
    <location>
        <begin position="23"/>
        <end position="150"/>
    </location>
</feature>
<proteinExistence type="inferred from homology"/>
<sequence length="152" mass="17202">MVHVSNRPLHPKKVALVKRRYQKFLLVGLINAFVDLAILNICLFAFPTSSSILLLIYNTIAVVGAITTSYILNRRFTFSDRATNSRKQILLFWLQGGLNVVINDAVLSFMARYFLRILNLPLFISGNLSKAAAMFLASSISYIILRLFVFRS</sequence>
<name>A0A2U3D691_SULT2</name>
<keyword evidence="5 6" id="KW-0472">Membrane</keyword>
<feature type="transmembrane region" description="Helical" evidence="6">
    <location>
        <begin position="21"/>
        <end position="46"/>
    </location>
</feature>
<dbReference type="Pfam" id="PF04138">
    <property type="entry name" value="GtrA_DPMS_TM"/>
    <property type="match status" value="1"/>
</dbReference>
<comment type="caution">
    <text evidence="8">The sequence shown here is derived from an EMBL/GenBank/DDBJ whole genome shotgun (WGS) entry which is preliminary data.</text>
</comment>
<dbReference type="PANTHER" id="PTHR38459">
    <property type="entry name" value="PROPHAGE BACTOPRENOL-LINKED GLUCOSE TRANSLOCASE HOMOLOG"/>
    <property type="match status" value="1"/>
</dbReference>
<dbReference type="Proteomes" id="UP000245380">
    <property type="component" value="Unassembled WGS sequence"/>
</dbReference>
<evidence type="ECO:0000256" key="1">
    <source>
        <dbReference type="ARBA" id="ARBA00004141"/>
    </source>
</evidence>
<evidence type="ECO:0000256" key="3">
    <source>
        <dbReference type="ARBA" id="ARBA00022692"/>
    </source>
</evidence>
<dbReference type="AlphaFoldDB" id="A0A2U3D691"/>
<evidence type="ECO:0000256" key="6">
    <source>
        <dbReference type="SAM" id="Phobius"/>
    </source>
</evidence>
<evidence type="ECO:0000313" key="8">
    <source>
        <dbReference type="EMBL" id="PWI56795.1"/>
    </source>
</evidence>
<evidence type="ECO:0000256" key="4">
    <source>
        <dbReference type="ARBA" id="ARBA00022989"/>
    </source>
</evidence>
<organism evidence="8 9">
    <name type="scientific">Sulfoacidibacillus thermotolerans</name>
    <name type="common">Acidibacillus sulfuroxidans</name>
    <dbReference type="NCBI Taxonomy" id="1765684"/>
    <lineage>
        <taxon>Bacteria</taxon>
        <taxon>Bacillati</taxon>
        <taxon>Bacillota</taxon>
        <taxon>Bacilli</taxon>
        <taxon>Bacillales</taxon>
        <taxon>Alicyclobacillaceae</taxon>
        <taxon>Sulfoacidibacillus</taxon>
    </lineage>
</organism>
<dbReference type="OrthoDB" id="9812049at2"/>
<protein>
    <recommendedName>
        <fullName evidence="7">GtrA/DPMS transmembrane domain-containing protein</fullName>
    </recommendedName>
</protein>
<evidence type="ECO:0000256" key="2">
    <source>
        <dbReference type="ARBA" id="ARBA00009399"/>
    </source>
</evidence>
<feature type="transmembrane region" description="Helical" evidence="6">
    <location>
        <begin position="92"/>
        <end position="111"/>
    </location>
</feature>
<gene>
    <name evidence="8" type="ORF">BM613_12010</name>
</gene>
<keyword evidence="4 6" id="KW-1133">Transmembrane helix</keyword>
<dbReference type="RefSeq" id="WP_109431439.1">
    <property type="nucleotide sequence ID" value="NZ_MPDK01000026.1"/>
</dbReference>
<comment type="similarity">
    <text evidence="2">Belongs to the GtrA family.</text>
</comment>
<comment type="subcellular location">
    <subcellularLocation>
        <location evidence="1">Membrane</location>
        <topology evidence="1">Multi-pass membrane protein</topology>
    </subcellularLocation>
</comment>
<evidence type="ECO:0000313" key="9">
    <source>
        <dbReference type="Proteomes" id="UP000245380"/>
    </source>
</evidence>
<dbReference type="InterPro" id="IPR007267">
    <property type="entry name" value="GtrA_DPMS_TM"/>
</dbReference>
<reference evidence="8 9" key="1">
    <citation type="submission" date="2016-11" db="EMBL/GenBank/DDBJ databases">
        <title>Comparative genomics of Acidibacillus ferroxidans species.</title>
        <authorList>
            <person name="Oliveira G."/>
            <person name="Nunes G."/>
            <person name="Oliveira R."/>
            <person name="Araujo F."/>
            <person name="Salim A."/>
            <person name="Scholte L."/>
            <person name="Morais D."/>
            <person name="Nancucheo I."/>
            <person name="Johnson D.B."/>
            <person name="Grail B."/>
            <person name="Bittencourt J."/>
            <person name="Valadares R."/>
        </authorList>
    </citation>
    <scope>NUCLEOTIDE SEQUENCE [LARGE SCALE GENOMIC DNA]</scope>
    <source>
        <strain evidence="8 9">Y002</strain>
    </source>
</reference>
<dbReference type="EMBL" id="MPDK01000026">
    <property type="protein sequence ID" value="PWI56795.1"/>
    <property type="molecule type" value="Genomic_DNA"/>
</dbReference>
<keyword evidence="3 6" id="KW-0812">Transmembrane</keyword>
<keyword evidence="9" id="KW-1185">Reference proteome</keyword>
<dbReference type="PANTHER" id="PTHR38459:SF1">
    <property type="entry name" value="PROPHAGE BACTOPRENOL-LINKED GLUCOSE TRANSLOCASE HOMOLOG"/>
    <property type="match status" value="1"/>
</dbReference>
<dbReference type="InterPro" id="IPR051401">
    <property type="entry name" value="GtrA_CellWall_Glycosyl"/>
</dbReference>
<dbReference type="GO" id="GO:0000271">
    <property type="term" value="P:polysaccharide biosynthetic process"/>
    <property type="evidence" value="ECO:0007669"/>
    <property type="project" value="InterPro"/>
</dbReference>
<feature type="transmembrane region" description="Helical" evidence="6">
    <location>
        <begin position="131"/>
        <end position="149"/>
    </location>
</feature>
<accession>A0A2U3D691</accession>
<evidence type="ECO:0000256" key="5">
    <source>
        <dbReference type="ARBA" id="ARBA00023136"/>
    </source>
</evidence>